<evidence type="ECO:0000313" key="5">
    <source>
        <dbReference type="Proteomes" id="UP000272490"/>
    </source>
</evidence>
<evidence type="ECO:0000256" key="1">
    <source>
        <dbReference type="ARBA" id="ARBA00022741"/>
    </source>
</evidence>
<evidence type="ECO:0000256" key="2">
    <source>
        <dbReference type="ARBA" id="ARBA00023118"/>
    </source>
</evidence>
<dbReference type="InterPro" id="IPR054767">
    <property type="entry name" value="Cas10-Cmr2_palm2"/>
</dbReference>
<reference evidence="4 5" key="1">
    <citation type="submission" date="2018-11" db="EMBL/GenBank/DDBJ databases">
        <title>Genome sequencing of Lachnoanaerobaculum sp. KCOM 2030 (= ChDC B114).</title>
        <authorList>
            <person name="Kook J.-K."/>
            <person name="Park S.-N."/>
            <person name="Lim Y.K."/>
        </authorList>
    </citation>
    <scope>NUCLEOTIDE SEQUENCE [LARGE SCALE GENOMIC DNA]</scope>
    <source>
        <strain evidence="4 5">KCOM 2030</strain>
    </source>
</reference>
<dbReference type="OrthoDB" id="94855at2"/>
<gene>
    <name evidence="4" type="ORF">EHV10_01415</name>
</gene>
<dbReference type="GO" id="GO:0000166">
    <property type="term" value="F:nucleotide binding"/>
    <property type="evidence" value="ECO:0007669"/>
    <property type="project" value="UniProtKB-KW"/>
</dbReference>
<sequence length="655" mass="76933">MDTAIAIVVEKVQRYIFQMIDKNQADEKTLRNIISASNDVSSSILKEIEIEFNLNDQQAEDKNKILWISGKVVFLSKQPKEEIKIKLKRLYQKIYADSQGNIFMNYVDFSIHDDKKDNMEILRKAERLLKESAIKSQVIKDNSEVLFSFRELDSKCPNHLFENKREENVFLTNMDDLVVLDENHEMDSSDGKIAIVKADINNLGSIMKEINDDYNKYLQVSKLLSGKISIDNLSKMIIKSKKIGKYSIEKESEKAESGEILKKSILPFFVAGDDIFYAVRINALFESIKLLHNMIRDINQELKEIQGESGKIELSIAIGVVFVNNHQPVRYYSQMVEKELSVAKKNMKEQKSLNSVVGISMAGNFFYIYKEGLGHGENDGFFRFCNEVVELKEMMEEKIFTRTSLHNLLINLETEKDKDKQMLYALYYLKPNLCTGDIGNAQENKELYFKYYLLSHLVEEKRDEKNKKERYFVPEKINDILIPKLKLILLFLKEQYSDKFGKTKVKKYIISSDKGAATDQKRRIRSVMFHKPINYLLDKVCEYDSIEKLFIKKISKDKKQLYISAHFEPTIFYRAKMLMETKKSSQALRMIINYNRSFNENSQEEIENIHRIKFNEKKFEKYFSKIKDTKWIDRLILIYKYNEQRIILKTAEKNI</sequence>
<proteinExistence type="predicted"/>
<dbReference type="InterPro" id="IPR043128">
    <property type="entry name" value="Rev_trsase/Diguanyl_cyclase"/>
</dbReference>
<protein>
    <recommendedName>
        <fullName evidence="3">Cas10/Cmr2 second palm domain-containing protein</fullName>
    </recommendedName>
</protein>
<dbReference type="RefSeq" id="WP_128673090.1">
    <property type="nucleotide sequence ID" value="NZ_RRCO01000001.1"/>
</dbReference>
<feature type="domain" description="Cas10/Cmr2 second palm" evidence="3">
    <location>
        <begin position="193"/>
        <end position="348"/>
    </location>
</feature>
<comment type="caution">
    <text evidence="4">The sequence shown here is derived from an EMBL/GenBank/DDBJ whole genome shotgun (WGS) entry which is preliminary data.</text>
</comment>
<dbReference type="Gene3D" id="3.30.70.270">
    <property type="match status" value="1"/>
</dbReference>
<dbReference type="GO" id="GO:0051607">
    <property type="term" value="P:defense response to virus"/>
    <property type="evidence" value="ECO:0007669"/>
    <property type="project" value="UniProtKB-KW"/>
</dbReference>
<evidence type="ECO:0000313" key="4">
    <source>
        <dbReference type="EMBL" id="RRJ26717.1"/>
    </source>
</evidence>
<keyword evidence="2" id="KW-0051">Antiviral defense</keyword>
<keyword evidence="5" id="KW-1185">Reference proteome</keyword>
<dbReference type="Proteomes" id="UP000272490">
    <property type="component" value="Unassembled WGS sequence"/>
</dbReference>
<organism evidence="4 5">
    <name type="scientific">Lachnoanaerobaculum gingivalis</name>
    <dbReference type="NCBI Taxonomy" id="2490855"/>
    <lineage>
        <taxon>Bacteria</taxon>
        <taxon>Bacillati</taxon>
        <taxon>Bacillota</taxon>
        <taxon>Clostridia</taxon>
        <taxon>Lachnospirales</taxon>
        <taxon>Lachnospiraceae</taxon>
        <taxon>Lachnoanaerobaculum</taxon>
    </lineage>
</organism>
<dbReference type="Pfam" id="PF22335">
    <property type="entry name" value="Cas10-Cmr2_palm2"/>
    <property type="match status" value="1"/>
</dbReference>
<dbReference type="EMBL" id="RRCO01000001">
    <property type="protein sequence ID" value="RRJ26717.1"/>
    <property type="molecule type" value="Genomic_DNA"/>
</dbReference>
<dbReference type="AlphaFoldDB" id="A0A3P3QZQ8"/>
<accession>A0A3P3QZQ8</accession>
<evidence type="ECO:0000259" key="3">
    <source>
        <dbReference type="Pfam" id="PF22335"/>
    </source>
</evidence>
<name>A0A3P3QZQ8_9FIRM</name>
<keyword evidence="1" id="KW-0547">Nucleotide-binding</keyword>